<sequence>MPRQSTVTEIRLNNIKGCLTPALTLLKELNAAFGPPFVQPIANMIEILINTVQNVKRSKKECIQLVQNIHPVLYAIINLHLKAETVEYLSPAMLDNIGKFMQTLHKIYTFLKAQQDGNRIKYLFRSNEVQKLLKDCHAGLDHALEVFGVTTRPLWVNDIDVLKKTAHLMHEELFELIEALSDSSTNSNGSSVYQGGNESRNSSTSFSMLPSKPKIFYGRQLEVETIMKMLNQESPRIAILGGGGMGKTSLAKAILHYPQTLENFQHRFFVSAEAATTSNELAALIGLHVGLNPGTDLTRPVVQYLSQKPSCLLILDNLETVWEPMQSRGGIEEFLSLLTEVKHLALLITMRGAERPSKVHWTHPFLLPLQPLSVEAAQQTFMDITDDAYIKEDMEKILQFTDNIPLAVDLISHLSDYEGLSNVLARWETEKTSLMTVGYDQKSNLDISISLSLSSPRITSESKELLSLLSILPDGLSDGELVQYKLPIRNILSCKTALLATSLAYQDSNRRLRSLMPTREHVQKFLPPSLALVQHLRNQFYTLLELYQKYNGEQLGPVINQITFNLANLQEVLQQGLYGNASDLRDTIYTISSLSSFYRITGRGPAKLMDLVQPMLSGLNDQELQINFIIEVLKSALYYPSLDGEQLITQALNMIEHINNPLLECKFCRTAGYHFLQCRLDARQAMQFYTKALDLSRSCEDTNEQCNVLLSIAQLKYMTGDYYRAQAHIDRALQLLKLVPNLFEEAKALLIGALCSTYLGNFLQATDYLHRGRILLGICGLAGVDLDRTMATQQGVVHFRKSEYAQARSIHSQIVATVSPDQDAPTHAISLLNIAHIDTICGDMQDAYNKLNQAKEIYNKFAIPTAIMYCNTTEGDIALREKKFDLAKIRFRECLHSAWGTNNEVKSFCLERLANITAWPSSEWQFRWPVTYLGYAYKTRDKFAPHKALLCLGDVFIINKDGKTAENLYMLALEGFTQMDIHRSRAQCMIRLGDLENEQGHTSKAIFLWQTAQPLFEQSLQAIDVAQIDVRLSAAENCDQEALTTLTAPDQWLNMGSPEIEQVESAHLEGSEGVVSVLMPC</sequence>
<dbReference type="AlphaFoldDB" id="A0AAD7A6D5"/>
<dbReference type="CDD" id="cd21037">
    <property type="entry name" value="MLKL_NTD"/>
    <property type="match status" value="1"/>
</dbReference>
<dbReference type="GO" id="GO:0007166">
    <property type="term" value="P:cell surface receptor signaling pathway"/>
    <property type="evidence" value="ECO:0007669"/>
    <property type="project" value="InterPro"/>
</dbReference>
<dbReference type="InterPro" id="IPR027417">
    <property type="entry name" value="P-loop_NTPase"/>
</dbReference>
<reference evidence="3" key="1">
    <citation type="submission" date="2023-03" db="EMBL/GenBank/DDBJ databases">
        <title>Massive genome expansion in bonnet fungi (Mycena s.s.) driven by repeated elements and novel gene families across ecological guilds.</title>
        <authorList>
            <consortium name="Lawrence Berkeley National Laboratory"/>
            <person name="Harder C.B."/>
            <person name="Miyauchi S."/>
            <person name="Viragh M."/>
            <person name="Kuo A."/>
            <person name="Thoen E."/>
            <person name="Andreopoulos B."/>
            <person name="Lu D."/>
            <person name="Skrede I."/>
            <person name="Drula E."/>
            <person name="Henrissat B."/>
            <person name="Morin E."/>
            <person name="Kohler A."/>
            <person name="Barry K."/>
            <person name="LaButti K."/>
            <person name="Morin E."/>
            <person name="Salamov A."/>
            <person name="Lipzen A."/>
            <person name="Mereny Z."/>
            <person name="Hegedus B."/>
            <person name="Baldrian P."/>
            <person name="Stursova M."/>
            <person name="Weitz H."/>
            <person name="Taylor A."/>
            <person name="Grigoriev I.V."/>
            <person name="Nagy L.G."/>
            <person name="Martin F."/>
            <person name="Kauserud H."/>
        </authorList>
    </citation>
    <scope>NUCLEOTIDE SEQUENCE</scope>
    <source>
        <strain evidence="3">CBHHK002</strain>
    </source>
</reference>
<dbReference type="InterPro" id="IPR059179">
    <property type="entry name" value="MLKL-like_MCAfunc"/>
</dbReference>
<dbReference type="Proteomes" id="UP001218218">
    <property type="component" value="Unassembled WGS sequence"/>
</dbReference>
<dbReference type="InterPro" id="IPR049052">
    <property type="entry name" value="nSTAND1"/>
</dbReference>
<evidence type="ECO:0000259" key="2">
    <source>
        <dbReference type="Pfam" id="PF20703"/>
    </source>
</evidence>
<dbReference type="Pfam" id="PF20703">
    <property type="entry name" value="nSTAND1"/>
    <property type="match status" value="1"/>
</dbReference>
<dbReference type="InterPro" id="IPR036537">
    <property type="entry name" value="Adaptor_Cbl_N_dom_sf"/>
</dbReference>
<dbReference type="Gene3D" id="1.20.930.20">
    <property type="entry name" value="Adaptor protein Cbl, N-terminal domain"/>
    <property type="match status" value="1"/>
</dbReference>
<dbReference type="SUPFAM" id="SSF52540">
    <property type="entry name" value="P-loop containing nucleoside triphosphate hydrolases"/>
    <property type="match status" value="1"/>
</dbReference>
<dbReference type="InterPro" id="IPR011990">
    <property type="entry name" value="TPR-like_helical_dom_sf"/>
</dbReference>
<dbReference type="PANTHER" id="PTHR47691:SF3">
    <property type="entry name" value="HTH-TYPE TRANSCRIPTIONAL REGULATOR RV0890C-RELATED"/>
    <property type="match status" value="1"/>
</dbReference>
<feature type="domain" description="Novel STAND NTPase 1" evidence="2">
    <location>
        <begin position="212"/>
        <end position="351"/>
    </location>
</feature>
<dbReference type="EMBL" id="JARIHO010000015">
    <property type="protein sequence ID" value="KAJ7349970.1"/>
    <property type="molecule type" value="Genomic_DNA"/>
</dbReference>
<keyword evidence="4" id="KW-1185">Reference proteome</keyword>
<name>A0AAD7A6D5_9AGAR</name>
<dbReference type="SUPFAM" id="SSF48452">
    <property type="entry name" value="TPR-like"/>
    <property type="match status" value="2"/>
</dbReference>
<evidence type="ECO:0000256" key="1">
    <source>
        <dbReference type="SAM" id="MobiDB-lite"/>
    </source>
</evidence>
<proteinExistence type="predicted"/>
<feature type="region of interest" description="Disordered" evidence="1">
    <location>
        <begin position="183"/>
        <end position="206"/>
    </location>
</feature>
<gene>
    <name evidence="3" type="ORF">DFH08DRAFT_935806</name>
</gene>
<evidence type="ECO:0000313" key="3">
    <source>
        <dbReference type="EMBL" id="KAJ7349970.1"/>
    </source>
</evidence>
<dbReference type="Gene3D" id="3.40.50.300">
    <property type="entry name" value="P-loop containing nucleotide triphosphate hydrolases"/>
    <property type="match status" value="1"/>
</dbReference>
<comment type="caution">
    <text evidence="3">The sequence shown here is derived from an EMBL/GenBank/DDBJ whole genome shotgun (WGS) entry which is preliminary data.</text>
</comment>
<evidence type="ECO:0000313" key="4">
    <source>
        <dbReference type="Proteomes" id="UP001218218"/>
    </source>
</evidence>
<feature type="compositionally biased region" description="Polar residues" evidence="1">
    <location>
        <begin position="192"/>
        <end position="206"/>
    </location>
</feature>
<protein>
    <recommendedName>
        <fullName evidence="2">Novel STAND NTPase 1 domain-containing protein</fullName>
    </recommendedName>
</protein>
<dbReference type="PANTHER" id="PTHR47691">
    <property type="entry name" value="REGULATOR-RELATED"/>
    <property type="match status" value="1"/>
</dbReference>
<organism evidence="3 4">
    <name type="scientific">Mycena albidolilacea</name>
    <dbReference type="NCBI Taxonomy" id="1033008"/>
    <lineage>
        <taxon>Eukaryota</taxon>
        <taxon>Fungi</taxon>
        <taxon>Dikarya</taxon>
        <taxon>Basidiomycota</taxon>
        <taxon>Agaricomycotina</taxon>
        <taxon>Agaricomycetes</taxon>
        <taxon>Agaricomycetidae</taxon>
        <taxon>Agaricales</taxon>
        <taxon>Marasmiineae</taxon>
        <taxon>Mycenaceae</taxon>
        <taxon>Mycena</taxon>
    </lineage>
</organism>
<accession>A0AAD7A6D5</accession>
<dbReference type="Gene3D" id="1.25.40.10">
    <property type="entry name" value="Tetratricopeptide repeat domain"/>
    <property type="match status" value="2"/>
</dbReference>